<evidence type="ECO:0000313" key="6">
    <source>
        <dbReference type="Proteomes" id="UP000316609"/>
    </source>
</evidence>
<dbReference type="PANTHER" id="PTHR33867">
    <property type="entry name" value="RIBOSOME MATURATION FACTOR RIMP"/>
    <property type="match status" value="1"/>
</dbReference>
<comment type="caution">
    <text evidence="5">The sequence shown here is derived from an EMBL/GenBank/DDBJ whole genome shotgun (WGS) entry which is preliminary data.</text>
</comment>
<evidence type="ECO:0000256" key="3">
    <source>
        <dbReference type="HAMAP-Rule" id="MF_01077"/>
    </source>
</evidence>
<dbReference type="InterPro" id="IPR035956">
    <property type="entry name" value="RimP_N_sf"/>
</dbReference>
<dbReference type="GO" id="GO:0006412">
    <property type="term" value="P:translation"/>
    <property type="evidence" value="ECO:0007669"/>
    <property type="project" value="TreeGrafter"/>
</dbReference>
<dbReference type="CDD" id="cd01734">
    <property type="entry name" value="YlxS_C"/>
    <property type="match status" value="1"/>
</dbReference>
<dbReference type="GO" id="GO:0005829">
    <property type="term" value="C:cytosol"/>
    <property type="evidence" value="ECO:0007669"/>
    <property type="project" value="TreeGrafter"/>
</dbReference>
<dbReference type="PANTHER" id="PTHR33867:SF1">
    <property type="entry name" value="RIBOSOME MATURATION FACTOR RIMP"/>
    <property type="match status" value="1"/>
</dbReference>
<gene>
    <name evidence="3" type="primary">rimP</name>
    <name evidence="5" type="ORF">E6K78_00930</name>
</gene>
<sequence length="162" mass="18109">MTVRDEVLHLAGPLADEEGFELVDVECLALGKRRVVRVLLDRPGGIRIADCARFSRRLSDCLDMNQTIQGHYHLEVSSPGIQRPLRTPQAMARFVGERAALSTHEPHDGRRNYEGAILSPREGQVGIRTEDGVEHWFAWADVRTAHLVVDPWARVRSGGGPR</sequence>
<protein>
    <recommendedName>
        <fullName evidence="3">Ribosome maturation factor RimP</fullName>
    </recommendedName>
</protein>
<dbReference type="FunFam" id="3.30.300.70:FF:000001">
    <property type="entry name" value="Ribosome maturation factor RimP"/>
    <property type="match status" value="1"/>
</dbReference>
<dbReference type="Gene3D" id="3.30.300.70">
    <property type="entry name" value="RimP-like superfamily, N-terminal"/>
    <property type="match status" value="1"/>
</dbReference>
<dbReference type="InterPro" id="IPR036847">
    <property type="entry name" value="RimP_C_sf"/>
</dbReference>
<comment type="function">
    <text evidence="3">Required for maturation of 30S ribosomal subunits.</text>
</comment>
<name>A0A538TY75_UNCEI</name>
<reference evidence="5 6" key="1">
    <citation type="journal article" date="2019" name="Nat. Microbiol.">
        <title>Mediterranean grassland soil C-N compound turnover is dependent on rainfall and depth, and is mediated by genomically divergent microorganisms.</title>
        <authorList>
            <person name="Diamond S."/>
            <person name="Andeer P.F."/>
            <person name="Li Z."/>
            <person name="Crits-Christoph A."/>
            <person name="Burstein D."/>
            <person name="Anantharaman K."/>
            <person name="Lane K.R."/>
            <person name="Thomas B.C."/>
            <person name="Pan C."/>
            <person name="Northen T.R."/>
            <person name="Banfield J.F."/>
        </authorList>
    </citation>
    <scope>NUCLEOTIDE SEQUENCE [LARGE SCALE GENOMIC DNA]</scope>
    <source>
        <strain evidence="5">WS_8</strain>
    </source>
</reference>
<evidence type="ECO:0000256" key="2">
    <source>
        <dbReference type="ARBA" id="ARBA00022517"/>
    </source>
</evidence>
<comment type="subcellular location">
    <subcellularLocation>
        <location evidence="3">Cytoplasm</location>
    </subcellularLocation>
</comment>
<keyword evidence="1 3" id="KW-0963">Cytoplasm</keyword>
<evidence type="ECO:0000259" key="4">
    <source>
        <dbReference type="Pfam" id="PF02576"/>
    </source>
</evidence>
<comment type="similarity">
    <text evidence="3">Belongs to the RimP family.</text>
</comment>
<evidence type="ECO:0000313" key="5">
    <source>
        <dbReference type="EMBL" id="TMQ68541.1"/>
    </source>
</evidence>
<dbReference type="Pfam" id="PF02576">
    <property type="entry name" value="RimP_N"/>
    <property type="match status" value="1"/>
</dbReference>
<dbReference type="SUPFAM" id="SSF74942">
    <property type="entry name" value="YhbC-like, C-terminal domain"/>
    <property type="match status" value="1"/>
</dbReference>
<dbReference type="InterPro" id="IPR003728">
    <property type="entry name" value="Ribosome_maturation_RimP"/>
</dbReference>
<dbReference type="SUPFAM" id="SSF75420">
    <property type="entry name" value="YhbC-like, N-terminal domain"/>
    <property type="match status" value="1"/>
</dbReference>
<dbReference type="Proteomes" id="UP000316609">
    <property type="component" value="Unassembled WGS sequence"/>
</dbReference>
<feature type="domain" description="Ribosome maturation factor RimP N-terminal" evidence="4">
    <location>
        <begin position="11"/>
        <end position="81"/>
    </location>
</feature>
<dbReference type="InterPro" id="IPR028989">
    <property type="entry name" value="RimP_N"/>
</dbReference>
<proteinExistence type="inferred from homology"/>
<evidence type="ECO:0000256" key="1">
    <source>
        <dbReference type="ARBA" id="ARBA00022490"/>
    </source>
</evidence>
<dbReference type="AlphaFoldDB" id="A0A538TY75"/>
<organism evidence="5 6">
    <name type="scientific">Eiseniibacteriota bacterium</name>
    <dbReference type="NCBI Taxonomy" id="2212470"/>
    <lineage>
        <taxon>Bacteria</taxon>
        <taxon>Candidatus Eiseniibacteriota</taxon>
    </lineage>
</organism>
<dbReference type="GO" id="GO:0000028">
    <property type="term" value="P:ribosomal small subunit assembly"/>
    <property type="evidence" value="ECO:0007669"/>
    <property type="project" value="TreeGrafter"/>
</dbReference>
<keyword evidence="2 3" id="KW-0690">Ribosome biogenesis</keyword>
<dbReference type="HAMAP" id="MF_01077">
    <property type="entry name" value="RimP"/>
    <property type="match status" value="1"/>
</dbReference>
<accession>A0A538TY75</accession>
<dbReference type="EMBL" id="VBOY01000007">
    <property type="protein sequence ID" value="TMQ68541.1"/>
    <property type="molecule type" value="Genomic_DNA"/>
</dbReference>
<dbReference type="InterPro" id="IPR028998">
    <property type="entry name" value="RimP_C"/>
</dbReference>